<sequence>MMGKSRLITATPHIWQKNIRKVRDANKARKPPEKPQTQIIKIEDPETAKVLEQILIYLLKT</sequence>
<reference evidence="1 2" key="1">
    <citation type="submission" date="2018-06" db="EMBL/GenBank/DDBJ databases">
        <title>Extensive metabolic versatility and redundancy in microbially diverse, dynamic hydrothermal sediments.</title>
        <authorList>
            <person name="Dombrowski N."/>
            <person name="Teske A."/>
            <person name="Baker B.J."/>
        </authorList>
    </citation>
    <scope>NUCLEOTIDE SEQUENCE [LARGE SCALE GENOMIC DNA]</scope>
    <source>
        <strain evidence="1">B66_G16</strain>
    </source>
</reference>
<name>A0A497EMX2_9CREN</name>
<comment type="caution">
    <text evidence="1">The sequence shown here is derived from an EMBL/GenBank/DDBJ whole genome shotgun (WGS) entry which is preliminary data.</text>
</comment>
<organism evidence="1 2">
    <name type="scientific">Thermoproteota archaeon</name>
    <dbReference type="NCBI Taxonomy" id="2056631"/>
    <lineage>
        <taxon>Archaea</taxon>
        <taxon>Thermoproteota</taxon>
    </lineage>
</organism>
<evidence type="ECO:0000313" key="1">
    <source>
        <dbReference type="EMBL" id="RLE48753.1"/>
    </source>
</evidence>
<dbReference type="Proteomes" id="UP000278475">
    <property type="component" value="Unassembled WGS sequence"/>
</dbReference>
<protein>
    <submittedName>
        <fullName evidence="1">Uncharacterized protein</fullName>
    </submittedName>
</protein>
<accession>A0A497EMX2</accession>
<evidence type="ECO:0000313" key="2">
    <source>
        <dbReference type="Proteomes" id="UP000278475"/>
    </source>
</evidence>
<dbReference type="EMBL" id="QMQV01000060">
    <property type="protein sequence ID" value="RLE48753.1"/>
    <property type="molecule type" value="Genomic_DNA"/>
</dbReference>
<gene>
    <name evidence="1" type="ORF">DRJ31_06545</name>
</gene>
<proteinExistence type="predicted"/>
<dbReference type="AlphaFoldDB" id="A0A497EMX2"/>